<evidence type="ECO:0000256" key="1">
    <source>
        <dbReference type="SAM" id="SignalP"/>
    </source>
</evidence>
<comment type="caution">
    <text evidence="2">The sequence shown here is derived from an EMBL/GenBank/DDBJ whole genome shotgun (WGS) entry which is preliminary data.</text>
</comment>
<keyword evidence="3" id="KW-1185">Reference proteome</keyword>
<accession>A0ABD0KNK3</accession>
<evidence type="ECO:0008006" key="4">
    <source>
        <dbReference type="Google" id="ProtNLM"/>
    </source>
</evidence>
<proteinExistence type="predicted"/>
<dbReference type="AlphaFoldDB" id="A0ABD0KNK3"/>
<sequence length="94" mass="10497">MNAAQKRALCGGCWSLLCWRIFLPCLQKLGYSAAEVFRKERCMIQECVRPKTLSVAVTLTLTFLADRPSIAGLTRTGVHDILLCAVINRRLTTL</sequence>
<name>A0ABD0KNK3_9CAEN</name>
<reference evidence="2 3" key="1">
    <citation type="journal article" date="2023" name="Sci. Data">
        <title>Genome assembly of the Korean intertidal mud-creeper Batillaria attramentaria.</title>
        <authorList>
            <person name="Patra A.K."/>
            <person name="Ho P.T."/>
            <person name="Jun S."/>
            <person name="Lee S.J."/>
            <person name="Kim Y."/>
            <person name="Won Y.J."/>
        </authorList>
    </citation>
    <scope>NUCLEOTIDE SEQUENCE [LARGE SCALE GENOMIC DNA]</scope>
    <source>
        <strain evidence="2">Wonlab-2016</strain>
    </source>
</reference>
<dbReference type="Proteomes" id="UP001519460">
    <property type="component" value="Unassembled WGS sequence"/>
</dbReference>
<protein>
    <recommendedName>
        <fullName evidence="4">Secreted protein</fullName>
    </recommendedName>
</protein>
<evidence type="ECO:0000313" key="2">
    <source>
        <dbReference type="EMBL" id="KAK7488759.1"/>
    </source>
</evidence>
<gene>
    <name evidence="2" type="ORF">BaRGS_00020056</name>
</gene>
<feature type="signal peptide" evidence="1">
    <location>
        <begin position="1"/>
        <end position="34"/>
    </location>
</feature>
<dbReference type="EMBL" id="JACVVK020000147">
    <property type="protein sequence ID" value="KAK7488759.1"/>
    <property type="molecule type" value="Genomic_DNA"/>
</dbReference>
<evidence type="ECO:0000313" key="3">
    <source>
        <dbReference type="Proteomes" id="UP001519460"/>
    </source>
</evidence>
<organism evidence="2 3">
    <name type="scientific">Batillaria attramentaria</name>
    <dbReference type="NCBI Taxonomy" id="370345"/>
    <lineage>
        <taxon>Eukaryota</taxon>
        <taxon>Metazoa</taxon>
        <taxon>Spiralia</taxon>
        <taxon>Lophotrochozoa</taxon>
        <taxon>Mollusca</taxon>
        <taxon>Gastropoda</taxon>
        <taxon>Caenogastropoda</taxon>
        <taxon>Sorbeoconcha</taxon>
        <taxon>Cerithioidea</taxon>
        <taxon>Batillariidae</taxon>
        <taxon>Batillaria</taxon>
    </lineage>
</organism>
<keyword evidence="1" id="KW-0732">Signal</keyword>
<feature type="chain" id="PRO_5044863658" description="Secreted protein" evidence="1">
    <location>
        <begin position="35"/>
        <end position="94"/>
    </location>
</feature>